<dbReference type="GO" id="GO:0006935">
    <property type="term" value="P:chemotaxis"/>
    <property type="evidence" value="ECO:0007669"/>
    <property type="project" value="InterPro"/>
</dbReference>
<dbReference type="Pfam" id="PF00672">
    <property type="entry name" value="HAMP"/>
    <property type="match status" value="1"/>
</dbReference>
<dbReference type="KEGG" id="dfg:B0537_02710"/>
<dbReference type="Gene3D" id="1.10.287.950">
    <property type="entry name" value="Methyl-accepting chemotaxis protein"/>
    <property type="match status" value="1"/>
</dbReference>
<dbReference type="GO" id="GO:0007165">
    <property type="term" value="P:signal transduction"/>
    <property type="evidence" value="ECO:0007669"/>
    <property type="project" value="UniProtKB-KW"/>
</dbReference>
<dbReference type="STRING" id="1833852.B0537_02710"/>
<dbReference type="GO" id="GO:0016020">
    <property type="term" value="C:membrane"/>
    <property type="evidence" value="ECO:0007669"/>
    <property type="project" value="InterPro"/>
</dbReference>
<dbReference type="PROSITE" id="PS50885">
    <property type="entry name" value="HAMP"/>
    <property type="match status" value="1"/>
</dbReference>
<dbReference type="Proteomes" id="UP000189464">
    <property type="component" value="Chromosome"/>
</dbReference>
<proteinExistence type="inferred from homology"/>
<dbReference type="InterPro" id="IPR004090">
    <property type="entry name" value="Chemotax_Me-accpt_rcpt"/>
</dbReference>
<dbReference type="PANTHER" id="PTHR32089:SF112">
    <property type="entry name" value="LYSOZYME-LIKE PROTEIN-RELATED"/>
    <property type="match status" value="1"/>
</dbReference>
<feature type="transmembrane region" description="Helical" evidence="5">
    <location>
        <begin position="6"/>
        <end position="28"/>
    </location>
</feature>
<evidence type="ECO:0000256" key="2">
    <source>
        <dbReference type="ARBA" id="ARBA00029447"/>
    </source>
</evidence>
<keyword evidence="9" id="KW-1185">Reference proteome</keyword>
<evidence type="ECO:0000259" key="7">
    <source>
        <dbReference type="PROSITE" id="PS50885"/>
    </source>
</evidence>
<feature type="transmembrane region" description="Helical" evidence="5">
    <location>
        <begin position="191"/>
        <end position="213"/>
    </location>
</feature>
<dbReference type="InterPro" id="IPR004089">
    <property type="entry name" value="MCPsignal_dom"/>
</dbReference>
<dbReference type="AlphaFoldDB" id="A0A1S6ITK1"/>
<evidence type="ECO:0008006" key="10">
    <source>
        <dbReference type="Google" id="ProtNLM"/>
    </source>
</evidence>
<keyword evidence="1 3" id="KW-0807">Transducer</keyword>
<dbReference type="Gene3D" id="6.10.340.10">
    <property type="match status" value="1"/>
</dbReference>
<protein>
    <recommendedName>
        <fullName evidence="10">Methyl-accepting chemotaxis protein</fullName>
    </recommendedName>
</protein>
<evidence type="ECO:0000256" key="5">
    <source>
        <dbReference type="SAM" id="Phobius"/>
    </source>
</evidence>
<sequence>MRLNLMGKMMVGFGIILFLMLGTSIYLVQQMKNIDQNYEELITKNAMARYQTTLAIAEVQGAVSSVRAYQISGKPEDAAKAAQSIKAAEEALEILKAVVSTEQEETALNEFVTCLSNFKLYSNNLINLITQREALEGAAWEVANLNIVDVINNNEGIINDMVRAGKALALIESDILEQKNQANTKQADGSIALAMTLTVIIVLLGMAVAYYVARLISKPIQAVNQAAAQIATGDLTAEEIKINSQDEIGQLAKSFNAMFVNLKDMVQKIQHHANSVAASAGELSAGAENVSAGATETAATMTEFATSLEHIANNVQEVSRTSASTVNQAHQGRQQVVQVTEQFAVNARIAGEVYRIVEILNAKSRDISKIVDLITQIADQTNLLALNAAIEAARAGEQGRGFAVVAEEVRKLAEQSANSTKQIGAIISGIQLETQNAFAEMELARDIVEKITQSLKELENGFAGIVTSVDGLATQIQEVNSTTEQISAGVQNVVAANEEQNATMEEVAATAQSLARMAEELESLVGNFKVAQVADDEHIKVPVEQQA</sequence>
<dbReference type="RefSeq" id="WP_159438600.1">
    <property type="nucleotide sequence ID" value="NZ_CP019698.1"/>
</dbReference>
<dbReference type="OrthoDB" id="5392220at2"/>
<reference evidence="8 9" key="1">
    <citation type="journal article" date="2016" name="Int. J. Syst. Evol. Microbiol.">
        <title>Desulfotomaculum ferrireducens sp. nov., a moderately thermophilic sulfate-reducing and dissimilatory Fe(III)-reducing bacterium isolated from compost.</title>
        <authorList>
            <person name="Yang G."/>
            <person name="Guo J."/>
            <person name="Zhuang L."/>
            <person name="Yuan Y."/>
            <person name="Zhou S."/>
        </authorList>
    </citation>
    <scope>NUCLEOTIDE SEQUENCE [LARGE SCALE GENOMIC DNA]</scope>
    <source>
        <strain evidence="8 9">GSS09</strain>
    </source>
</reference>
<feature type="domain" description="HAMP" evidence="7">
    <location>
        <begin position="214"/>
        <end position="267"/>
    </location>
</feature>
<accession>A0A1S6ITK1</accession>
<feature type="coiled-coil region" evidence="4">
    <location>
        <begin position="78"/>
        <end position="105"/>
    </location>
</feature>
<evidence type="ECO:0000313" key="9">
    <source>
        <dbReference type="Proteomes" id="UP000189464"/>
    </source>
</evidence>
<dbReference type="SUPFAM" id="SSF58104">
    <property type="entry name" value="Methyl-accepting chemotaxis protein (MCP) signaling domain"/>
    <property type="match status" value="1"/>
</dbReference>
<keyword evidence="4" id="KW-0175">Coiled coil</keyword>
<feature type="domain" description="Methyl-accepting transducer" evidence="6">
    <location>
        <begin position="265"/>
        <end position="501"/>
    </location>
</feature>
<dbReference type="InterPro" id="IPR003660">
    <property type="entry name" value="HAMP_dom"/>
</dbReference>
<dbReference type="GO" id="GO:0004888">
    <property type="term" value="F:transmembrane signaling receptor activity"/>
    <property type="evidence" value="ECO:0007669"/>
    <property type="project" value="InterPro"/>
</dbReference>
<dbReference type="PANTHER" id="PTHR32089">
    <property type="entry name" value="METHYL-ACCEPTING CHEMOTAXIS PROTEIN MCPB"/>
    <property type="match status" value="1"/>
</dbReference>
<dbReference type="PRINTS" id="PR00260">
    <property type="entry name" value="CHEMTRNSDUCR"/>
</dbReference>
<organism evidence="8 9">
    <name type="scientific">Desulforamulus ferrireducens</name>
    <dbReference type="NCBI Taxonomy" id="1833852"/>
    <lineage>
        <taxon>Bacteria</taxon>
        <taxon>Bacillati</taxon>
        <taxon>Bacillota</taxon>
        <taxon>Clostridia</taxon>
        <taxon>Eubacteriales</taxon>
        <taxon>Peptococcaceae</taxon>
        <taxon>Desulforamulus</taxon>
    </lineage>
</organism>
<evidence type="ECO:0000313" key="8">
    <source>
        <dbReference type="EMBL" id="AQS58098.1"/>
    </source>
</evidence>
<dbReference type="PROSITE" id="PS50111">
    <property type="entry name" value="CHEMOTAXIS_TRANSDUC_2"/>
    <property type="match status" value="1"/>
</dbReference>
<keyword evidence="5" id="KW-1133">Transmembrane helix</keyword>
<keyword evidence="5" id="KW-0472">Membrane</keyword>
<gene>
    <name evidence="8" type="ORF">B0537_02710</name>
</gene>
<evidence type="ECO:0000259" key="6">
    <source>
        <dbReference type="PROSITE" id="PS50111"/>
    </source>
</evidence>
<evidence type="ECO:0000256" key="3">
    <source>
        <dbReference type="PROSITE-ProRule" id="PRU00284"/>
    </source>
</evidence>
<keyword evidence="5" id="KW-0812">Transmembrane</keyword>
<dbReference type="CDD" id="cd06225">
    <property type="entry name" value="HAMP"/>
    <property type="match status" value="1"/>
</dbReference>
<dbReference type="CDD" id="cd11386">
    <property type="entry name" value="MCP_signal"/>
    <property type="match status" value="1"/>
</dbReference>
<dbReference type="SMART" id="SM00304">
    <property type="entry name" value="HAMP"/>
    <property type="match status" value="2"/>
</dbReference>
<name>A0A1S6ITK1_9FIRM</name>
<comment type="similarity">
    <text evidence="2">Belongs to the methyl-accepting chemotaxis (MCP) protein family.</text>
</comment>
<evidence type="ECO:0000256" key="4">
    <source>
        <dbReference type="SAM" id="Coils"/>
    </source>
</evidence>
<dbReference type="Pfam" id="PF00015">
    <property type="entry name" value="MCPsignal"/>
    <property type="match status" value="1"/>
</dbReference>
<evidence type="ECO:0000256" key="1">
    <source>
        <dbReference type="ARBA" id="ARBA00023224"/>
    </source>
</evidence>
<dbReference type="SMART" id="SM00283">
    <property type="entry name" value="MA"/>
    <property type="match status" value="1"/>
</dbReference>
<dbReference type="EMBL" id="CP019698">
    <property type="protein sequence ID" value="AQS58098.1"/>
    <property type="molecule type" value="Genomic_DNA"/>
</dbReference>